<evidence type="ECO:0000256" key="2">
    <source>
        <dbReference type="ARBA" id="ARBA00006337"/>
    </source>
</evidence>
<feature type="transmembrane region" description="Helical" evidence="11">
    <location>
        <begin position="90"/>
        <end position="107"/>
    </location>
</feature>
<dbReference type="Pfam" id="PF03471">
    <property type="entry name" value="CorC_HlyC"/>
    <property type="match status" value="1"/>
</dbReference>
<dbReference type="InterPro" id="IPR002550">
    <property type="entry name" value="CNNM"/>
</dbReference>
<evidence type="ECO:0008006" key="16">
    <source>
        <dbReference type="Google" id="ProtNLM"/>
    </source>
</evidence>
<dbReference type="PANTHER" id="PTHR22777">
    <property type="entry name" value="HEMOLYSIN-RELATED"/>
    <property type="match status" value="1"/>
</dbReference>
<dbReference type="InterPro" id="IPR046342">
    <property type="entry name" value="CBS_dom_sf"/>
</dbReference>
<evidence type="ECO:0000256" key="1">
    <source>
        <dbReference type="ARBA" id="ARBA00004651"/>
    </source>
</evidence>
<feature type="transmembrane region" description="Helical" evidence="11">
    <location>
        <begin position="57"/>
        <end position="78"/>
    </location>
</feature>
<evidence type="ECO:0000256" key="4">
    <source>
        <dbReference type="ARBA" id="ARBA00022692"/>
    </source>
</evidence>
<evidence type="ECO:0000256" key="7">
    <source>
        <dbReference type="ARBA" id="ARBA00023122"/>
    </source>
</evidence>
<comment type="subcellular location">
    <subcellularLocation>
        <location evidence="1">Cell membrane</location>
        <topology evidence="1">Multi-pass membrane protein</topology>
    </subcellularLocation>
</comment>
<evidence type="ECO:0000256" key="10">
    <source>
        <dbReference type="PROSITE-ProRule" id="PRU01193"/>
    </source>
</evidence>
<gene>
    <name evidence="14" type="ORF">CEE36_09440</name>
</gene>
<keyword evidence="3" id="KW-1003">Cell membrane</keyword>
<dbReference type="InterPro" id="IPR005170">
    <property type="entry name" value="Transptr-assoc_dom"/>
</dbReference>
<feature type="transmembrane region" description="Helical" evidence="11">
    <location>
        <begin position="127"/>
        <end position="150"/>
    </location>
</feature>
<dbReference type="PROSITE" id="PS51846">
    <property type="entry name" value="CNNM"/>
    <property type="match status" value="1"/>
</dbReference>
<reference evidence="14 15" key="1">
    <citation type="submission" date="2017-06" db="EMBL/GenBank/DDBJ databases">
        <title>Novel microbial phyla capable of carbon fixation and sulfur reduction in deep-sea sediments.</title>
        <authorList>
            <person name="Huang J."/>
            <person name="Baker B."/>
            <person name="Wang Y."/>
        </authorList>
    </citation>
    <scope>NUCLEOTIDE SEQUENCE [LARGE SCALE GENOMIC DNA]</scope>
    <source>
        <strain evidence="14">B3_TA06</strain>
    </source>
</reference>
<dbReference type="InterPro" id="IPR036318">
    <property type="entry name" value="FAD-bd_PCMH-like_sf"/>
</dbReference>
<comment type="caution">
    <text evidence="14">The sequence shown here is derived from an EMBL/GenBank/DDBJ whole genome shotgun (WGS) entry which is preliminary data.</text>
</comment>
<evidence type="ECO:0000256" key="3">
    <source>
        <dbReference type="ARBA" id="ARBA00022475"/>
    </source>
</evidence>
<evidence type="ECO:0000256" key="9">
    <source>
        <dbReference type="PROSITE-ProRule" id="PRU00703"/>
    </source>
</evidence>
<dbReference type="SUPFAM" id="SSF56176">
    <property type="entry name" value="FAD-binding/transporter-associated domain-like"/>
    <property type="match status" value="1"/>
</dbReference>
<evidence type="ECO:0000259" key="12">
    <source>
        <dbReference type="PROSITE" id="PS51371"/>
    </source>
</evidence>
<dbReference type="SMART" id="SM01091">
    <property type="entry name" value="CorC_HlyC"/>
    <property type="match status" value="1"/>
</dbReference>
<dbReference type="GO" id="GO:0005886">
    <property type="term" value="C:plasma membrane"/>
    <property type="evidence" value="ECO:0007669"/>
    <property type="project" value="UniProtKB-SubCell"/>
</dbReference>
<dbReference type="EMBL" id="NJBO01000018">
    <property type="protein sequence ID" value="TKJ40504.1"/>
    <property type="molecule type" value="Genomic_DNA"/>
</dbReference>
<dbReference type="CDD" id="cd04590">
    <property type="entry name" value="CBS_pair_CorC_HlyC_assoc"/>
    <property type="match status" value="1"/>
</dbReference>
<protein>
    <recommendedName>
        <fullName evidence="16">HlyC/CorC family transporter</fullName>
    </recommendedName>
</protein>
<evidence type="ECO:0000256" key="8">
    <source>
        <dbReference type="ARBA" id="ARBA00023136"/>
    </source>
</evidence>
<organism evidence="14 15">
    <name type="scientific">candidate division TA06 bacterium B3_TA06</name>
    <dbReference type="NCBI Taxonomy" id="2012487"/>
    <lineage>
        <taxon>Bacteria</taxon>
        <taxon>Bacteria division TA06</taxon>
    </lineage>
</organism>
<dbReference type="InterPro" id="IPR016169">
    <property type="entry name" value="FAD-bd_PCMH_sub2"/>
</dbReference>
<evidence type="ECO:0000256" key="5">
    <source>
        <dbReference type="ARBA" id="ARBA00022737"/>
    </source>
</evidence>
<dbReference type="SUPFAM" id="SSF54631">
    <property type="entry name" value="CBS-domain pair"/>
    <property type="match status" value="1"/>
</dbReference>
<feature type="domain" description="CBS" evidence="12">
    <location>
        <begin position="262"/>
        <end position="319"/>
    </location>
</feature>
<dbReference type="FunFam" id="3.10.580.10:FF:000002">
    <property type="entry name" value="Magnesium/cobalt efflux protein CorC"/>
    <property type="match status" value="1"/>
</dbReference>
<dbReference type="Proteomes" id="UP000317778">
    <property type="component" value="Unassembled WGS sequence"/>
</dbReference>
<dbReference type="PANTHER" id="PTHR22777:SF32">
    <property type="entry name" value="UPF0053 INNER MEMBRANE PROTEIN YFJD"/>
    <property type="match status" value="1"/>
</dbReference>
<name>A0A532UZW8_UNCT6</name>
<dbReference type="GO" id="GO:0050660">
    <property type="term" value="F:flavin adenine dinucleotide binding"/>
    <property type="evidence" value="ECO:0007669"/>
    <property type="project" value="InterPro"/>
</dbReference>
<evidence type="ECO:0000313" key="15">
    <source>
        <dbReference type="Proteomes" id="UP000317778"/>
    </source>
</evidence>
<evidence type="ECO:0000313" key="14">
    <source>
        <dbReference type="EMBL" id="TKJ40504.1"/>
    </source>
</evidence>
<dbReference type="Pfam" id="PF01595">
    <property type="entry name" value="CNNM"/>
    <property type="match status" value="1"/>
</dbReference>
<dbReference type="AlphaFoldDB" id="A0A532UZW8"/>
<accession>A0A532UZW8</accession>
<feature type="domain" description="CBS" evidence="12">
    <location>
        <begin position="201"/>
        <end position="261"/>
    </location>
</feature>
<evidence type="ECO:0000256" key="11">
    <source>
        <dbReference type="SAM" id="Phobius"/>
    </source>
</evidence>
<feature type="domain" description="CNNM transmembrane" evidence="13">
    <location>
        <begin position="1"/>
        <end position="182"/>
    </location>
</feature>
<evidence type="ECO:0000256" key="6">
    <source>
        <dbReference type="ARBA" id="ARBA00022989"/>
    </source>
</evidence>
<keyword evidence="4 10" id="KW-0812">Transmembrane</keyword>
<keyword evidence="6 10" id="KW-1133">Transmembrane helix</keyword>
<dbReference type="Pfam" id="PF00571">
    <property type="entry name" value="CBS"/>
    <property type="match status" value="2"/>
</dbReference>
<proteinExistence type="inferred from homology"/>
<dbReference type="Gene3D" id="3.10.580.10">
    <property type="entry name" value="CBS-domain"/>
    <property type="match status" value="1"/>
</dbReference>
<sequence length="409" mass="46615">MIPILTTILILLVASAFFSSAETAYFSISPLRSAQLGQAGLVRWLLSSRDRLLGTILSGNLIVNFTATALWTTLLIMASKRWGWNETETLSIGAALMVVTLLLLGEITPKIVAVRLPMKIARLYAPVLIFFWWLFFPLTWALSSLARLIFRGRPKQRPFPTDEEVKTMIEMAVRYGILRPEEEQIMENLVDLGERTVSEVMTPRVGMSALPVNTSRYKALAYVKRTHKSRYPIYEDTTDKIVGVLYTKDLIVAPKRTSIRRLLREPYFVPETKVLSELLEELRRSDQHIAIVVDEFGGIAGLATLEDILEAIFGEIVDEYDTGVPYKRLGRGRYLVDGDIDLAKLNEFFDDAFAEAEDEFDRLSELITHELGHIPKRGEKMSYKGIDLTMRSVRRLRIEKVLLEQKRTK</sequence>
<dbReference type="InterPro" id="IPR044751">
    <property type="entry name" value="Ion_transp-like_CBS"/>
</dbReference>
<dbReference type="Gene3D" id="3.30.465.10">
    <property type="match status" value="1"/>
</dbReference>
<dbReference type="PROSITE" id="PS51371">
    <property type="entry name" value="CBS"/>
    <property type="match status" value="2"/>
</dbReference>
<keyword evidence="7 9" id="KW-0129">CBS domain</keyword>
<keyword evidence="8 10" id="KW-0472">Membrane</keyword>
<dbReference type="InterPro" id="IPR000644">
    <property type="entry name" value="CBS_dom"/>
</dbReference>
<evidence type="ECO:0000259" key="13">
    <source>
        <dbReference type="PROSITE" id="PS51846"/>
    </source>
</evidence>
<comment type="similarity">
    <text evidence="2">Belongs to the UPF0053 family.</text>
</comment>
<keyword evidence="5" id="KW-0677">Repeat</keyword>